<proteinExistence type="inferred from homology"/>
<dbReference type="PIRSF" id="PIRSF005763">
    <property type="entry name" value="Txn_reg_ModE"/>
    <property type="match status" value="1"/>
</dbReference>
<protein>
    <submittedName>
        <fullName evidence="7">Transcriptional regulator ModE</fullName>
    </submittedName>
</protein>
<dbReference type="Pfam" id="PF00126">
    <property type="entry name" value="HTH_1"/>
    <property type="match status" value="1"/>
</dbReference>
<name>A0A4V1ABX8_HYDPS</name>
<keyword evidence="4" id="KW-0677">Repeat</keyword>
<keyword evidence="3 5" id="KW-0500">Molybdenum</keyword>
<evidence type="ECO:0000256" key="1">
    <source>
        <dbReference type="ARBA" id="ARBA00008110"/>
    </source>
</evidence>
<dbReference type="InterPro" id="IPR016462">
    <property type="entry name" value="ModE"/>
</dbReference>
<comment type="similarity">
    <text evidence="1 5">Belongs to the ModE family.</text>
</comment>
<feature type="domain" description="Mop" evidence="6">
    <location>
        <begin position="117"/>
        <end position="186"/>
    </location>
</feature>
<dbReference type="Gene3D" id="2.40.50.100">
    <property type="match status" value="1"/>
</dbReference>
<reference evidence="7 8" key="1">
    <citation type="submission" date="2019-03" db="EMBL/GenBank/DDBJ databases">
        <authorList>
            <person name="Sebastian G."/>
            <person name="Baumann P."/>
            <person name="Ruckert C."/>
            <person name="Kalinowski J."/>
            <person name="Nebel B."/>
            <person name="Takors R."/>
            <person name="Blombach B."/>
        </authorList>
    </citation>
    <scope>NUCLEOTIDE SEQUENCE [LARGE SCALE GENOMIC DNA]</scope>
    <source>
        <strain evidence="7 8">DSM 1084</strain>
    </source>
</reference>
<dbReference type="InterPro" id="IPR036390">
    <property type="entry name" value="WH_DNA-bd_sf"/>
</dbReference>
<evidence type="ECO:0000313" key="7">
    <source>
        <dbReference type="EMBL" id="QBM29513.1"/>
    </source>
</evidence>
<dbReference type="PANTHER" id="PTHR30432">
    <property type="entry name" value="TRANSCRIPTIONAL REGULATOR MODE"/>
    <property type="match status" value="1"/>
</dbReference>
<dbReference type="InterPro" id="IPR005116">
    <property type="entry name" value="Transp-assoc_OB_typ1"/>
</dbReference>
<dbReference type="PROSITE" id="PS51866">
    <property type="entry name" value="MOP"/>
    <property type="match status" value="1"/>
</dbReference>
<keyword evidence="2 5" id="KW-0813">Transport</keyword>
<dbReference type="AlphaFoldDB" id="A0A4V1ABX8"/>
<dbReference type="GO" id="GO:0015689">
    <property type="term" value="P:molybdate ion transport"/>
    <property type="evidence" value="ECO:0007669"/>
    <property type="project" value="UniProtKB-UniRule"/>
</dbReference>
<gene>
    <name evidence="7" type="primary">modE</name>
    <name evidence="7" type="ORF">HPF_17595</name>
</gene>
<sequence>MTATAPHASLSEALGHAPADKRLEVLRRVAETGSISQAARDAGISYKAAWQAIDTLSNLSGQTLVERTVGGSGGGGARITPQGLQLLSLADELARARAAVLLRFSGGAALPMGLGLRTSMRNQLPCRVEAVEPVGPDDPAVLVRLRTPGQALLTSSITRESADLLALAAGREVLVLCKATAVRIGRGEVEDADGGCALPGRIERLSRGQGRDEVVLSLDGGGQWVGFAEHPFPARKGQRAVATMSSSALVVGLAG</sequence>
<dbReference type="RefSeq" id="WP_127806358.1">
    <property type="nucleotide sequence ID" value="NZ_CP037867.1"/>
</dbReference>
<dbReference type="GO" id="GO:0003700">
    <property type="term" value="F:DNA-binding transcription factor activity"/>
    <property type="evidence" value="ECO:0007669"/>
    <property type="project" value="InterPro"/>
</dbReference>
<evidence type="ECO:0000256" key="5">
    <source>
        <dbReference type="PIRNR" id="PIRNR005763"/>
    </source>
</evidence>
<evidence type="ECO:0000313" key="8">
    <source>
        <dbReference type="Proteomes" id="UP000293912"/>
    </source>
</evidence>
<dbReference type="EMBL" id="CP037867">
    <property type="protein sequence ID" value="QBM29513.1"/>
    <property type="molecule type" value="Genomic_DNA"/>
</dbReference>
<dbReference type="GO" id="GO:0030151">
    <property type="term" value="F:molybdenum ion binding"/>
    <property type="evidence" value="ECO:0007669"/>
    <property type="project" value="UniProtKB-UniRule"/>
</dbReference>
<evidence type="ECO:0000256" key="2">
    <source>
        <dbReference type="ARBA" id="ARBA00022448"/>
    </source>
</evidence>
<dbReference type="InterPro" id="IPR000847">
    <property type="entry name" value="LysR_HTH_N"/>
</dbReference>
<dbReference type="Pfam" id="PF03459">
    <property type="entry name" value="TOBE"/>
    <property type="match status" value="1"/>
</dbReference>
<dbReference type="InterPro" id="IPR004606">
    <property type="entry name" value="Mop_domain"/>
</dbReference>
<dbReference type="InterPro" id="IPR051815">
    <property type="entry name" value="Molybdate_resp_trans_reg"/>
</dbReference>
<evidence type="ECO:0000259" key="6">
    <source>
        <dbReference type="PROSITE" id="PS51866"/>
    </source>
</evidence>
<accession>A0A4V1ABX8</accession>
<dbReference type="Gene3D" id="1.10.10.10">
    <property type="entry name" value="Winged helix-like DNA-binding domain superfamily/Winged helix DNA-binding domain"/>
    <property type="match status" value="1"/>
</dbReference>
<dbReference type="SUPFAM" id="SSF46785">
    <property type="entry name" value="Winged helix' DNA-binding domain"/>
    <property type="match status" value="1"/>
</dbReference>
<dbReference type="InterPro" id="IPR036388">
    <property type="entry name" value="WH-like_DNA-bd_sf"/>
</dbReference>
<organism evidence="7 8">
    <name type="scientific">Hydrogenophaga pseudoflava</name>
    <name type="common">Pseudomonas carboxydoflava</name>
    <dbReference type="NCBI Taxonomy" id="47421"/>
    <lineage>
        <taxon>Bacteria</taxon>
        <taxon>Pseudomonadati</taxon>
        <taxon>Pseudomonadota</taxon>
        <taxon>Betaproteobacteria</taxon>
        <taxon>Burkholderiales</taxon>
        <taxon>Comamonadaceae</taxon>
        <taxon>Hydrogenophaga</taxon>
    </lineage>
</organism>
<dbReference type="Proteomes" id="UP000293912">
    <property type="component" value="Chromosome"/>
</dbReference>
<dbReference type="SUPFAM" id="SSF50331">
    <property type="entry name" value="MOP-like"/>
    <property type="match status" value="1"/>
</dbReference>
<dbReference type="InterPro" id="IPR008995">
    <property type="entry name" value="Mo/tungstate-bd_C_term_dom"/>
</dbReference>
<keyword evidence="8" id="KW-1185">Reference proteome</keyword>
<evidence type="ECO:0000256" key="3">
    <source>
        <dbReference type="ARBA" id="ARBA00022505"/>
    </source>
</evidence>
<evidence type="ECO:0000256" key="4">
    <source>
        <dbReference type="ARBA" id="ARBA00022737"/>
    </source>
</evidence>
<dbReference type="KEGG" id="hpse:HPF_17595"/>
<dbReference type="PANTHER" id="PTHR30432:SF1">
    <property type="entry name" value="DNA-BINDING TRANSCRIPTIONAL DUAL REGULATOR MODE"/>
    <property type="match status" value="1"/>
</dbReference>